<dbReference type="SUPFAM" id="SSF56112">
    <property type="entry name" value="Protein kinase-like (PK-like)"/>
    <property type="match status" value="1"/>
</dbReference>
<organism evidence="2">
    <name type="scientific">marine metagenome</name>
    <dbReference type="NCBI Taxonomy" id="408172"/>
    <lineage>
        <taxon>unclassified sequences</taxon>
        <taxon>metagenomes</taxon>
        <taxon>ecological metagenomes</taxon>
    </lineage>
</organism>
<dbReference type="Gene3D" id="3.90.1200.10">
    <property type="match status" value="1"/>
</dbReference>
<accession>A0A382SNN7</accession>
<name>A0A382SNN7_9ZZZZ</name>
<dbReference type="PANTHER" id="PTHR21310">
    <property type="entry name" value="AMINOGLYCOSIDE PHOSPHOTRANSFERASE-RELATED-RELATED"/>
    <property type="match status" value="1"/>
</dbReference>
<protein>
    <recommendedName>
        <fullName evidence="1">Aminoglycoside phosphotransferase domain-containing protein</fullName>
    </recommendedName>
</protein>
<dbReference type="Pfam" id="PF01636">
    <property type="entry name" value="APH"/>
    <property type="match status" value="1"/>
</dbReference>
<dbReference type="InterPro" id="IPR051678">
    <property type="entry name" value="AGP_Transferase"/>
</dbReference>
<gene>
    <name evidence="2" type="ORF">METZ01_LOCUS364363</name>
</gene>
<dbReference type="InterPro" id="IPR011009">
    <property type="entry name" value="Kinase-like_dom_sf"/>
</dbReference>
<dbReference type="Gene3D" id="3.30.200.20">
    <property type="entry name" value="Phosphorylase Kinase, domain 1"/>
    <property type="match status" value="1"/>
</dbReference>
<proteinExistence type="predicted"/>
<sequence>MPILINRDIKQTLKALTPWFKDKLSCKELKLESLGSPETTGFSNETLNIKNTFKKEKSAIDEFYVLRLKPTGFQVFPEYDLTKQVKIMKALRNVSLPTPEVLWEEKEESIIGTPFYVMRWIEGKAPADNPPFHMDPNSWVAKASPEQRKELWHGWVDYMSKVHLLNPQDLDLLFLDQPHLGKTSLDQSLSYYEDFLQWSMEGKSHQLCEIVLEWLKDNKPKGNELITLCWGDCRCGNILYS</sequence>
<dbReference type="InterPro" id="IPR041726">
    <property type="entry name" value="ACAD10_11_N"/>
</dbReference>
<evidence type="ECO:0000313" key="2">
    <source>
        <dbReference type="EMBL" id="SVD11509.1"/>
    </source>
</evidence>
<dbReference type="InterPro" id="IPR002575">
    <property type="entry name" value="Aminoglycoside_PTrfase"/>
</dbReference>
<evidence type="ECO:0000259" key="1">
    <source>
        <dbReference type="Pfam" id="PF01636"/>
    </source>
</evidence>
<dbReference type="AlphaFoldDB" id="A0A382SNN7"/>
<dbReference type="CDD" id="cd05154">
    <property type="entry name" value="ACAD10_11_N-like"/>
    <property type="match status" value="1"/>
</dbReference>
<dbReference type="PANTHER" id="PTHR21310:SF57">
    <property type="entry name" value="BLR2944 PROTEIN"/>
    <property type="match status" value="1"/>
</dbReference>
<feature type="non-terminal residue" evidence="2">
    <location>
        <position position="241"/>
    </location>
</feature>
<dbReference type="EMBL" id="UINC01130443">
    <property type="protein sequence ID" value="SVD11509.1"/>
    <property type="molecule type" value="Genomic_DNA"/>
</dbReference>
<feature type="domain" description="Aminoglycoside phosphotransferase" evidence="1">
    <location>
        <begin position="63"/>
        <end position="240"/>
    </location>
</feature>
<reference evidence="2" key="1">
    <citation type="submission" date="2018-05" db="EMBL/GenBank/DDBJ databases">
        <authorList>
            <person name="Lanie J.A."/>
            <person name="Ng W.-L."/>
            <person name="Kazmierczak K.M."/>
            <person name="Andrzejewski T.M."/>
            <person name="Davidsen T.M."/>
            <person name="Wayne K.J."/>
            <person name="Tettelin H."/>
            <person name="Glass J.I."/>
            <person name="Rusch D."/>
            <person name="Podicherti R."/>
            <person name="Tsui H.-C.T."/>
            <person name="Winkler M.E."/>
        </authorList>
    </citation>
    <scope>NUCLEOTIDE SEQUENCE</scope>
</reference>